<dbReference type="EMBL" id="LPXL01000010">
    <property type="protein sequence ID" value="KZD05700.1"/>
    <property type="molecule type" value="Genomic_DNA"/>
</dbReference>
<sequence length="385" mass="43010">MLDKEYACLTCGHEHTANCVDLSLWTLVSSDCRAKKAEALAVVCEHCQTIQKIPTAEWLRAIGEIYDTYQIYHQSGGKEQKIPSQDGQGMDRRSKVLLDRVFSHVVLPEQGAVLDYGCGNGALLRSFHELKPNWSISGADIGGHFKDEILNISKDSKFYNVANEKIDEKFEMISLLHCLEHLVDGSDILQDLSVKLSENGILFIQVPNAKVNPFDLLIYDHVFHFTPATLSEKLKRAGFERVCILSSDDEKEISMVAGPGVPDELLCDGDNQHADDGLELFRANVSFLKRCEEKFLSLKRDNRKLGIFGTSIAGTWLSASCDGIHDFFVDEDVERTGSKYHDRDVLLPTDVPGHAVVFVPLPPKIATKVMNRLDGPRLVYCSIDQ</sequence>
<evidence type="ECO:0000313" key="2">
    <source>
        <dbReference type="Proteomes" id="UP000076167"/>
    </source>
</evidence>
<comment type="caution">
    <text evidence="1">The sequence shown here is derived from an EMBL/GenBank/DDBJ whole genome shotgun (WGS) entry which is preliminary data.</text>
</comment>
<gene>
    <name evidence="1" type="ORF">AUP40_11880</name>
</gene>
<evidence type="ECO:0008006" key="3">
    <source>
        <dbReference type="Google" id="ProtNLM"/>
    </source>
</evidence>
<dbReference type="InterPro" id="IPR029063">
    <property type="entry name" value="SAM-dependent_MTases_sf"/>
</dbReference>
<protein>
    <recommendedName>
        <fullName evidence="3">Methyltransferase domain-containing protein</fullName>
    </recommendedName>
</protein>
<accession>A0ABR5Y621</accession>
<reference evidence="1 2" key="1">
    <citation type="submission" date="2015-12" db="EMBL/GenBank/DDBJ databases">
        <title>Genome sequence of Thalassospira xiamenensis MCCC 1A03005.</title>
        <authorList>
            <person name="Lu L."/>
            <person name="Lai Q."/>
            <person name="Shao Z."/>
            <person name="Qian P."/>
        </authorList>
    </citation>
    <scope>NUCLEOTIDE SEQUENCE [LARGE SCALE GENOMIC DNA]</scope>
    <source>
        <strain evidence="1 2">MCCC 1A03005</strain>
    </source>
</reference>
<dbReference type="PANTHER" id="PTHR43861">
    <property type="entry name" value="TRANS-ACONITATE 2-METHYLTRANSFERASE-RELATED"/>
    <property type="match status" value="1"/>
</dbReference>
<dbReference type="Gene3D" id="3.40.50.150">
    <property type="entry name" value="Vaccinia Virus protein VP39"/>
    <property type="match status" value="1"/>
</dbReference>
<keyword evidence="2" id="KW-1185">Reference proteome</keyword>
<proteinExistence type="predicted"/>
<evidence type="ECO:0000313" key="1">
    <source>
        <dbReference type="EMBL" id="KZD05700.1"/>
    </source>
</evidence>
<dbReference type="Pfam" id="PF13489">
    <property type="entry name" value="Methyltransf_23"/>
    <property type="match status" value="1"/>
</dbReference>
<dbReference type="Proteomes" id="UP000076167">
    <property type="component" value="Unassembled WGS sequence"/>
</dbReference>
<dbReference type="SUPFAM" id="SSF53335">
    <property type="entry name" value="S-adenosyl-L-methionine-dependent methyltransferases"/>
    <property type="match status" value="1"/>
</dbReference>
<dbReference type="RefSeq" id="WP_063093187.1">
    <property type="nucleotide sequence ID" value="NZ_JAINWB010000019.1"/>
</dbReference>
<name>A0ABR5Y621_9PROT</name>
<organism evidence="1 2">
    <name type="scientific">Thalassospira xiamenensis</name>
    <dbReference type="NCBI Taxonomy" id="220697"/>
    <lineage>
        <taxon>Bacteria</taxon>
        <taxon>Pseudomonadati</taxon>
        <taxon>Pseudomonadota</taxon>
        <taxon>Alphaproteobacteria</taxon>
        <taxon>Rhodospirillales</taxon>
        <taxon>Thalassospiraceae</taxon>
        <taxon>Thalassospira</taxon>
    </lineage>
</organism>